<feature type="transmembrane region" description="Helical" evidence="6">
    <location>
        <begin position="119"/>
        <end position="137"/>
    </location>
</feature>
<dbReference type="OrthoDB" id="2241241at2759"/>
<dbReference type="InterPro" id="IPR036259">
    <property type="entry name" value="MFS_trans_sf"/>
</dbReference>
<feature type="transmembrane region" description="Helical" evidence="6">
    <location>
        <begin position="395"/>
        <end position="416"/>
    </location>
</feature>
<feature type="transmembrane region" description="Helical" evidence="6">
    <location>
        <begin position="209"/>
        <end position="230"/>
    </location>
</feature>
<organism evidence="8 9">
    <name type="scientific">Meira miltonrushii</name>
    <dbReference type="NCBI Taxonomy" id="1280837"/>
    <lineage>
        <taxon>Eukaryota</taxon>
        <taxon>Fungi</taxon>
        <taxon>Dikarya</taxon>
        <taxon>Basidiomycota</taxon>
        <taxon>Ustilaginomycotina</taxon>
        <taxon>Exobasidiomycetes</taxon>
        <taxon>Exobasidiales</taxon>
        <taxon>Brachybasidiaceae</taxon>
        <taxon>Meira</taxon>
    </lineage>
</organism>
<feature type="transmembrane region" description="Helical" evidence="6">
    <location>
        <begin position="367"/>
        <end position="388"/>
    </location>
</feature>
<dbReference type="GO" id="GO:0022857">
    <property type="term" value="F:transmembrane transporter activity"/>
    <property type="evidence" value="ECO:0007669"/>
    <property type="project" value="InterPro"/>
</dbReference>
<evidence type="ECO:0000256" key="3">
    <source>
        <dbReference type="ARBA" id="ARBA00022989"/>
    </source>
</evidence>
<feature type="transmembrane region" description="Helical" evidence="6">
    <location>
        <begin position="531"/>
        <end position="553"/>
    </location>
</feature>
<dbReference type="InterPro" id="IPR011701">
    <property type="entry name" value="MFS"/>
</dbReference>
<sequence length="704" mass="76141">MATANDDVEAGLQSFMRGSLAPSDISRSPGQSSEALTAQQAASWRKRRRSYILIYAAIFCIAYVTSLDANTAFLYLNFACSEFGSLASFSTIAIVQQLCFAIAKPPIAKLSDVFGRAEAYAFSLILYVCGYLFVAKAPSLNHLIGGIGLQSTGTTGLQVLQSIIIADSTTAKWRGLIIGIVNLPYLINFAVAGPLANAVLANKDWRFGFLLWTVVVPLAASPLLITLFVGQRRAKLAGLMTRNPIKSRWCLPALHELSNEVDAIGLILFSVGFALLLVPMSEFGKGAAITVSPQQMLLGSALVIALFLIWEGFAKNPILPYRFLTNLSVVCICIVGVLDFCSFYLSWTFLSSFIQVLKGWDQTRTGYFASTQNVTSTLTGILVGWAMAATRRYKTLLVVGIIVRLVGVAMMVRYRSVGSPTALLVMCQLLQGIGGGSVAITMQVAVQCVVRHSDVAIVTAIELLMTECGAAIGSALAGLVYSSDLPNALASRLPNMNKDEIYLIAGSLPAALSYPMGTATRDAIIEAWVQIMHKLCIMAALILVPAIFFGLAIPDGELPDVLHHHHHHHNRSMSGSHSQGTEHRSQRSASGSMQTNTAHHRRGLGRATKSMGSLRSGNNVRRAPSRSRISSSTLLSDQEEANESPTESTNPTRTQEQLGSTMIRGRSSGEIGRSLRFVTDPRLKLDRDRRLKESDPLLADTDQD</sequence>
<dbReference type="SUPFAM" id="SSF103473">
    <property type="entry name" value="MFS general substrate transporter"/>
    <property type="match status" value="1"/>
</dbReference>
<feature type="transmembrane region" description="Helical" evidence="6">
    <location>
        <begin position="293"/>
        <end position="311"/>
    </location>
</feature>
<gene>
    <name evidence="8" type="ORF">FA14DRAFT_160600</name>
</gene>
<evidence type="ECO:0000313" key="8">
    <source>
        <dbReference type="EMBL" id="PWN35468.1"/>
    </source>
</evidence>
<dbReference type="PANTHER" id="PTHR23501:SF87">
    <property type="entry name" value="SIDEROPHORE IRON TRANSPORTER 2"/>
    <property type="match status" value="1"/>
</dbReference>
<evidence type="ECO:0000256" key="5">
    <source>
        <dbReference type="SAM" id="MobiDB-lite"/>
    </source>
</evidence>
<feature type="region of interest" description="Disordered" evidence="5">
    <location>
        <begin position="562"/>
        <end position="704"/>
    </location>
</feature>
<dbReference type="InterPro" id="IPR020846">
    <property type="entry name" value="MFS_dom"/>
</dbReference>
<dbReference type="EMBL" id="KZ819603">
    <property type="protein sequence ID" value="PWN35468.1"/>
    <property type="molecule type" value="Genomic_DNA"/>
</dbReference>
<dbReference type="Gene3D" id="1.20.1250.20">
    <property type="entry name" value="MFS general substrate transporter like domains"/>
    <property type="match status" value="2"/>
</dbReference>
<dbReference type="AlphaFoldDB" id="A0A316VEG2"/>
<dbReference type="GeneID" id="37020529"/>
<dbReference type="InParanoid" id="A0A316VEG2"/>
<dbReference type="Proteomes" id="UP000245771">
    <property type="component" value="Unassembled WGS sequence"/>
</dbReference>
<feature type="compositionally biased region" description="Basic and acidic residues" evidence="5">
    <location>
        <begin position="679"/>
        <end position="695"/>
    </location>
</feature>
<feature type="transmembrane region" description="Helical" evidence="6">
    <location>
        <begin position="422"/>
        <end position="445"/>
    </location>
</feature>
<name>A0A316VEG2_9BASI</name>
<dbReference type="FunCoup" id="A0A316VEG2">
    <property type="interactions" value="8"/>
</dbReference>
<dbReference type="RefSeq" id="XP_025355770.1">
    <property type="nucleotide sequence ID" value="XM_025498748.1"/>
</dbReference>
<comment type="subcellular location">
    <subcellularLocation>
        <location evidence="1">Membrane</location>
        <topology evidence="1">Multi-pass membrane protein</topology>
    </subcellularLocation>
</comment>
<dbReference type="PROSITE" id="PS50850">
    <property type="entry name" value="MFS"/>
    <property type="match status" value="1"/>
</dbReference>
<keyword evidence="2 6" id="KW-0812">Transmembrane</keyword>
<evidence type="ECO:0000256" key="6">
    <source>
        <dbReference type="SAM" id="Phobius"/>
    </source>
</evidence>
<feature type="transmembrane region" description="Helical" evidence="6">
    <location>
        <begin position="52"/>
        <end position="75"/>
    </location>
</feature>
<feature type="transmembrane region" description="Helical" evidence="6">
    <location>
        <begin position="501"/>
        <end position="519"/>
    </location>
</feature>
<feature type="domain" description="Major facilitator superfamily (MFS) profile" evidence="7">
    <location>
        <begin position="54"/>
        <end position="557"/>
    </location>
</feature>
<protein>
    <submittedName>
        <fullName evidence="8">MFS general substrate transporter</fullName>
    </submittedName>
</protein>
<keyword evidence="3 6" id="KW-1133">Transmembrane helix</keyword>
<dbReference type="STRING" id="1280837.A0A316VEG2"/>
<evidence type="ECO:0000256" key="2">
    <source>
        <dbReference type="ARBA" id="ARBA00022692"/>
    </source>
</evidence>
<evidence type="ECO:0000256" key="1">
    <source>
        <dbReference type="ARBA" id="ARBA00004141"/>
    </source>
</evidence>
<feature type="compositionally biased region" description="Polar residues" evidence="5">
    <location>
        <begin position="643"/>
        <end position="660"/>
    </location>
</feature>
<dbReference type="Pfam" id="PF07690">
    <property type="entry name" value="MFS_1"/>
    <property type="match status" value="1"/>
</dbReference>
<feature type="transmembrane region" description="Helical" evidence="6">
    <location>
        <begin position="457"/>
        <end position="481"/>
    </location>
</feature>
<keyword evidence="9" id="KW-1185">Reference proteome</keyword>
<proteinExistence type="predicted"/>
<evidence type="ECO:0000256" key="4">
    <source>
        <dbReference type="ARBA" id="ARBA00023136"/>
    </source>
</evidence>
<feature type="compositionally biased region" description="Polar residues" evidence="5">
    <location>
        <begin position="587"/>
        <end position="597"/>
    </location>
</feature>
<dbReference type="GO" id="GO:0005886">
    <property type="term" value="C:plasma membrane"/>
    <property type="evidence" value="ECO:0007669"/>
    <property type="project" value="TreeGrafter"/>
</dbReference>
<feature type="transmembrane region" description="Helical" evidence="6">
    <location>
        <begin position="176"/>
        <end position="197"/>
    </location>
</feature>
<evidence type="ECO:0000259" key="7">
    <source>
        <dbReference type="PROSITE" id="PS50850"/>
    </source>
</evidence>
<feature type="compositionally biased region" description="Polar residues" evidence="5">
    <location>
        <begin position="610"/>
        <end position="619"/>
    </location>
</feature>
<feature type="transmembrane region" description="Helical" evidence="6">
    <location>
        <begin position="263"/>
        <end position="281"/>
    </location>
</feature>
<dbReference type="PANTHER" id="PTHR23501">
    <property type="entry name" value="MAJOR FACILITATOR SUPERFAMILY"/>
    <property type="match status" value="1"/>
</dbReference>
<feature type="transmembrane region" description="Helical" evidence="6">
    <location>
        <begin position="323"/>
        <end position="347"/>
    </location>
</feature>
<keyword evidence="4 6" id="KW-0472">Membrane</keyword>
<accession>A0A316VEG2</accession>
<reference evidence="8 9" key="1">
    <citation type="journal article" date="2018" name="Mol. Biol. Evol.">
        <title>Broad Genomic Sampling Reveals a Smut Pathogenic Ancestry of the Fungal Clade Ustilaginomycotina.</title>
        <authorList>
            <person name="Kijpornyongpan T."/>
            <person name="Mondo S.J."/>
            <person name="Barry K."/>
            <person name="Sandor L."/>
            <person name="Lee J."/>
            <person name="Lipzen A."/>
            <person name="Pangilinan J."/>
            <person name="LaButti K."/>
            <person name="Hainaut M."/>
            <person name="Henrissat B."/>
            <person name="Grigoriev I.V."/>
            <person name="Spatafora J.W."/>
            <person name="Aime M.C."/>
        </authorList>
    </citation>
    <scope>NUCLEOTIDE SEQUENCE [LARGE SCALE GENOMIC DNA]</scope>
    <source>
        <strain evidence="8 9">MCA 3882</strain>
    </source>
</reference>
<evidence type="ECO:0000313" key="9">
    <source>
        <dbReference type="Proteomes" id="UP000245771"/>
    </source>
</evidence>